<dbReference type="SUPFAM" id="SSF52096">
    <property type="entry name" value="ClpP/crotonase"/>
    <property type="match status" value="1"/>
</dbReference>
<name>A0A4S4A4B7_9FLAO</name>
<dbReference type="GO" id="GO:0008236">
    <property type="term" value="F:serine-type peptidase activity"/>
    <property type="evidence" value="ECO:0007669"/>
    <property type="project" value="InterPro"/>
</dbReference>
<dbReference type="GO" id="GO:0007165">
    <property type="term" value="P:signal transduction"/>
    <property type="evidence" value="ECO:0007669"/>
    <property type="project" value="TreeGrafter"/>
</dbReference>
<dbReference type="GO" id="GO:0030288">
    <property type="term" value="C:outer membrane-bounded periplasmic space"/>
    <property type="evidence" value="ECO:0007669"/>
    <property type="project" value="TreeGrafter"/>
</dbReference>
<dbReference type="RefSeq" id="WP_136401820.1">
    <property type="nucleotide sequence ID" value="NZ_SSNZ01000001.1"/>
</dbReference>
<dbReference type="GO" id="GO:0006508">
    <property type="term" value="P:proteolysis"/>
    <property type="evidence" value="ECO:0007669"/>
    <property type="project" value="InterPro"/>
</dbReference>
<dbReference type="InterPro" id="IPR029045">
    <property type="entry name" value="ClpP/crotonase-like_dom_sf"/>
</dbReference>
<evidence type="ECO:0000259" key="2">
    <source>
        <dbReference type="Pfam" id="PF03572"/>
    </source>
</evidence>
<evidence type="ECO:0000313" key="4">
    <source>
        <dbReference type="Proteomes" id="UP000307507"/>
    </source>
</evidence>
<feature type="chain" id="PRO_5020372728" description="Tail specific protease domain-containing protein" evidence="1">
    <location>
        <begin position="22"/>
        <end position="337"/>
    </location>
</feature>
<evidence type="ECO:0000313" key="3">
    <source>
        <dbReference type="EMBL" id="THF53297.1"/>
    </source>
</evidence>
<dbReference type="Gene3D" id="3.90.226.10">
    <property type="entry name" value="2-enoyl-CoA Hydratase, Chain A, domain 1"/>
    <property type="match status" value="1"/>
</dbReference>
<dbReference type="CDD" id="cd06567">
    <property type="entry name" value="Peptidase_S41"/>
    <property type="match status" value="1"/>
</dbReference>
<dbReference type="PANTHER" id="PTHR32060">
    <property type="entry name" value="TAIL-SPECIFIC PROTEASE"/>
    <property type="match status" value="1"/>
</dbReference>
<protein>
    <recommendedName>
        <fullName evidence="2">Tail specific protease domain-containing protein</fullName>
    </recommendedName>
</protein>
<feature type="signal peptide" evidence="1">
    <location>
        <begin position="1"/>
        <end position="21"/>
    </location>
</feature>
<organism evidence="3 4">
    <name type="scientific">Flavobacterium supellecticarium</name>
    <dbReference type="NCBI Taxonomy" id="2565924"/>
    <lineage>
        <taxon>Bacteria</taxon>
        <taxon>Pseudomonadati</taxon>
        <taxon>Bacteroidota</taxon>
        <taxon>Flavobacteriia</taxon>
        <taxon>Flavobacteriales</taxon>
        <taxon>Flavobacteriaceae</taxon>
        <taxon>Flavobacterium</taxon>
    </lineage>
</organism>
<keyword evidence="4" id="KW-1185">Reference proteome</keyword>
<dbReference type="OrthoDB" id="7314861at2"/>
<dbReference type="EMBL" id="SSNZ01000001">
    <property type="protein sequence ID" value="THF53297.1"/>
    <property type="molecule type" value="Genomic_DNA"/>
</dbReference>
<sequence>MAIKKNILAILFFFISSMVFAQSDSVRTYIDSALIVLRENSLYANNVNWKKVEKQIYKQASEVKSKAKAFEVLKIAFTALGDKHANYFSPEGNSYRLDNSELMSRYTDSLKAGWKRGLRIENKMIGDIAYISIPTIGVGKQQDIDKYANWIYDAVNSLSAKNPKGWIIDLRMNGGGNIRPMLAGLAMFFDNGTYTYYIDKDGNATDKAGFLNGDFVIDDQPQATIKTKMNLLSDARVALLIGPGTASSGEGVALVFSQKNNVKSFGTNTAGLANSTNGFVFYNKEFYFLISVAKIANKDKKLYSEIVKPQVYVKGYENFYKLADDPSVIEAIKWLKK</sequence>
<evidence type="ECO:0000256" key="1">
    <source>
        <dbReference type="SAM" id="SignalP"/>
    </source>
</evidence>
<dbReference type="Pfam" id="PF03572">
    <property type="entry name" value="Peptidase_S41"/>
    <property type="match status" value="1"/>
</dbReference>
<comment type="caution">
    <text evidence="3">The sequence shown here is derived from an EMBL/GenBank/DDBJ whole genome shotgun (WGS) entry which is preliminary data.</text>
</comment>
<accession>A0A4S4A4B7</accession>
<keyword evidence="1" id="KW-0732">Signal</keyword>
<dbReference type="Proteomes" id="UP000307507">
    <property type="component" value="Unassembled WGS sequence"/>
</dbReference>
<reference evidence="3 4" key="1">
    <citation type="submission" date="2019-04" db="EMBL/GenBank/DDBJ databases">
        <title>Flavobacterium sp. nov. isolated from construction timber.</title>
        <authorList>
            <person name="Lin S.-Y."/>
            <person name="Chang C.-T."/>
            <person name="Young C.-C."/>
        </authorList>
    </citation>
    <scope>NUCLEOTIDE SEQUENCE [LARGE SCALE GENOMIC DNA]</scope>
    <source>
        <strain evidence="3 4">CC-CTC003</strain>
    </source>
</reference>
<proteinExistence type="predicted"/>
<gene>
    <name evidence="3" type="ORF">E6C50_03595</name>
</gene>
<dbReference type="PANTHER" id="PTHR32060:SF30">
    <property type="entry name" value="CARBOXY-TERMINAL PROCESSING PROTEASE CTPA"/>
    <property type="match status" value="1"/>
</dbReference>
<feature type="domain" description="Tail specific protease" evidence="2">
    <location>
        <begin position="127"/>
        <end position="311"/>
    </location>
</feature>
<dbReference type="InterPro" id="IPR005151">
    <property type="entry name" value="Tail-specific_protease"/>
</dbReference>
<dbReference type="GO" id="GO:0004175">
    <property type="term" value="F:endopeptidase activity"/>
    <property type="evidence" value="ECO:0007669"/>
    <property type="project" value="TreeGrafter"/>
</dbReference>
<dbReference type="AlphaFoldDB" id="A0A4S4A4B7"/>